<feature type="transmembrane region" description="Helical" evidence="2">
    <location>
        <begin position="34"/>
        <end position="53"/>
    </location>
</feature>
<dbReference type="EMBL" id="JACQPB010000025">
    <property type="protein sequence ID" value="MBI4210288.1"/>
    <property type="molecule type" value="Genomic_DNA"/>
</dbReference>
<evidence type="ECO:0000313" key="4">
    <source>
        <dbReference type="Proteomes" id="UP000732298"/>
    </source>
</evidence>
<keyword evidence="2" id="KW-0472">Membrane</keyword>
<keyword evidence="2" id="KW-1133">Transmembrane helix</keyword>
<name>A0A8T3YML8_9ARCH</name>
<organism evidence="3 4">
    <name type="scientific">Candidatus Iainarchaeum sp</name>
    <dbReference type="NCBI Taxonomy" id="3101447"/>
    <lineage>
        <taxon>Archaea</taxon>
        <taxon>Candidatus Iainarchaeota</taxon>
        <taxon>Candidatus Iainarchaeia</taxon>
        <taxon>Candidatus Iainarchaeales</taxon>
        <taxon>Candidatus Iainarchaeaceae</taxon>
        <taxon>Candidatus Iainarchaeum</taxon>
    </lineage>
</organism>
<evidence type="ECO:0000313" key="3">
    <source>
        <dbReference type="EMBL" id="MBI4210288.1"/>
    </source>
</evidence>
<evidence type="ECO:0000256" key="1">
    <source>
        <dbReference type="SAM" id="MobiDB-lite"/>
    </source>
</evidence>
<accession>A0A8T3YML8</accession>
<comment type="caution">
    <text evidence="3">The sequence shown here is derived from an EMBL/GenBank/DDBJ whole genome shotgun (WGS) entry which is preliminary data.</text>
</comment>
<sequence>MAIRQKHDAGEDTPKGIPEPSWQNTAQKESSPKIMLALVSLLALTVLVQAFNFTEQGQINSQLERQWGLFSPNGGGGVTGAIDMSGWTENDKMNYEMHGVIPAQAAGSTVNPGANASSAVAGFIDVSPKGIPRIYGAELGVSFDDVSPSDPRKADETIALLSQFDKENSGKFIELEGEKLQRYIKISSQISCEYCCGAESIIFPNGQAACGCAHSYSMRGLAKYLLDRHAGEFTDDQILEEMGKWKTLYFPGALSQKAQVLKGKGIELNYINLASNKYRGIEKGAVGGGAMVGGC</sequence>
<dbReference type="Proteomes" id="UP000732298">
    <property type="component" value="Unassembled WGS sequence"/>
</dbReference>
<keyword evidence="2" id="KW-0812">Transmembrane</keyword>
<feature type="compositionally biased region" description="Basic and acidic residues" evidence="1">
    <location>
        <begin position="1"/>
        <end position="14"/>
    </location>
</feature>
<proteinExistence type="predicted"/>
<evidence type="ECO:0000256" key="2">
    <source>
        <dbReference type="SAM" id="Phobius"/>
    </source>
</evidence>
<reference evidence="3" key="1">
    <citation type="submission" date="2020-07" db="EMBL/GenBank/DDBJ databases">
        <title>Huge and variable diversity of episymbiotic CPR bacteria and DPANN archaea in groundwater ecosystems.</title>
        <authorList>
            <person name="He C.Y."/>
            <person name="Keren R."/>
            <person name="Whittaker M."/>
            <person name="Farag I.F."/>
            <person name="Doudna J."/>
            <person name="Cate J.H.D."/>
            <person name="Banfield J.F."/>
        </authorList>
    </citation>
    <scope>NUCLEOTIDE SEQUENCE</scope>
    <source>
        <strain evidence="3">NC_groundwater_1296_Ag_S-0.2um_52_80</strain>
    </source>
</reference>
<dbReference type="AlphaFoldDB" id="A0A8T3YML8"/>
<feature type="region of interest" description="Disordered" evidence="1">
    <location>
        <begin position="1"/>
        <end position="28"/>
    </location>
</feature>
<gene>
    <name evidence="3" type="ORF">HY544_02155</name>
</gene>
<protein>
    <submittedName>
        <fullName evidence="3">Uncharacterized protein</fullName>
    </submittedName>
</protein>